<dbReference type="RefSeq" id="WP_353982373.1">
    <property type="nucleotide sequence ID" value="NZ_JBEWLY010000001.1"/>
</dbReference>
<proteinExistence type="predicted"/>
<dbReference type="Proteomes" id="UP001548713">
    <property type="component" value="Unassembled WGS sequence"/>
</dbReference>
<sequence>MPQVILDVSRLISRVRHSTPSGVDRVEMAYARGLLRHYGEDLAFAAVHPSGLYGRLSRMSALAYLDELERRWAREEDNPRQRSLASVAPWIAALLPSRMAPRGQDAVYVQSSPHHLINTAKVRRILEREQARFLCMVHDLIPIEYPEYARVSGDLQHRKRIDTVTKLADGVIVNSAATGRSLQPWLERTGRDVAVHVALLGTEPLASGLALNPPDRQPYFVCIGTIEPRKNHLLLLHLWRHMALTLSPECVPKLVIIGRRGWENEQVIDMLERCPGLKDHVEELNGCSDVRMAALLRGARALVMPSFAEGYGMPVAEALSVGTPVICSDLPALREVGGETPDYLDPLDGPRWQAMILDHACQGEHYSAQMRRLPAWQAPTWDEHIAIVAQAIEGLGRKGSIA</sequence>
<accession>A0ABV2CWI6</accession>
<keyword evidence="4" id="KW-1185">Reference proteome</keyword>
<dbReference type="PANTHER" id="PTHR46401">
    <property type="entry name" value="GLYCOSYLTRANSFERASE WBBK-RELATED"/>
    <property type="match status" value="1"/>
</dbReference>
<evidence type="ECO:0000259" key="2">
    <source>
        <dbReference type="Pfam" id="PF00534"/>
    </source>
</evidence>
<dbReference type="SUPFAM" id="SSF53756">
    <property type="entry name" value="UDP-Glycosyltransferase/glycogen phosphorylase"/>
    <property type="match status" value="1"/>
</dbReference>
<evidence type="ECO:0000256" key="1">
    <source>
        <dbReference type="ARBA" id="ARBA00022679"/>
    </source>
</evidence>
<feature type="domain" description="Glycosyl transferase family 1" evidence="2">
    <location>
        <begin position="212"/>
        <end position="336"/>
    </location>
</feature>
<gene>
    <name evidence="3" type="ORF">ABVV53_00585</name>
</gene>
<reference evidence="3 4" key="1">
    <citation type="submission" date="2024-07" db="EMBL/GenBank/DDBJ databases">
        <title>Novosphingobium kalidii RD2P27.</title>
        <authorList>
            <person name="Sun J.-Q."/>
        </authorList>
    </citation>
    <scope>NUCLEOTIDE SEQUENCE [LARGE SCALE GENOMIC DNA]</scope>
    <source>
        <strain evidence="3 4">RD2P27</strain>
    </source>
</reference>
<comment type="caution">
    <text evidence="3">The sequence shown here is derived from an EMBL/GenBank/DDBJ whole genome shotgun (WGS) entry which is preliminary data.</text>
</comment>
<keyword evidence="1" id="KW-0808">Transferase</keyword>
<evidence type="ECO:0000313" key="3">
    <source>
        <dbReference type="EMBL" id="MET1753966.1"/>
    </source>
</evidence>
<dbReference type="Pfam" id="PF00534">
    <property type="entry name" value="Glycos_transf_1"/>
    <property type="match status" value="1"/>
</dbReference>
<name>A0ABV2CWI6_9SPHN</name>
<protein>
    <submittedName>
        <fullName evidence="3">Glycosyltransferase family 1 protein</fullName>
    </submittedName>
</protein>
<dbReference type="EMBL" id="JBEWLY010000001">
    <property type="protein sequence ID" value="MET1753966.1"/>
    <property type="molecule type" value="Genomic_DNA"/>
</dbReference>
<dbReference type="InterPro" id="IPR001296">
    <property type="entry name" value="Glyco_trans_1"/>
</dbReference>
<dbReference type="PANTHER" id="PTHR46401:SF2">
    <property type="entry name" value="GLYCOSYLTRANSFERASE WBBK-RELATED"/>
    <property type="match status" value="1"/>
</dbReference>
<dbReference type="CDD" id="cd03809">
    <property type="entry name" value="GT4_MtfB-like"/>
    <property type="match status" value="1"/>
</dbReference>
<dbReference type="Gene3D" id="3.40.50.2000">
    <property type="entry name" value="Glycogen Phosphorylase B"/>
    <property type="match status" value="1"/>
</dbReference>
<organism evidence="3 4">
    <name type="scientific">Novosphingobium kalidii</name>
    <dbReference type="NCBI Taxonomy" id="3230299"/>
    <lineage>
        <taxon>Bacteria</taxon>
        <taxon>Pseudomonadati</taxon>
        <taxon>Pseudomonadota</taxon>
        <taxon>Alphaproteobacteria</taxon>
        <taxon>Sphingomonadales</taxon>
        <taxon>Sphingomonadaceae</taxon>
        <taxon>Novosphingobium</taxon>
    </lineage>
</organism>
<evidence type="ECO:0000313" key="4">
    <source>
        <dbReference type="Proteomes" id="UP001548713"/>
    </source>
</evidence>